<accession>A0AAD5TWP7</accession>
<reference evidence="3" key="1">
    <citation type="submission" date="2020-05" db="EMBL/GenBank/DDBJ databases">
        <title>Phylogenomic resolution of chytrid fungi.</title>
        <authorList>
            <person name="Stajich J.E."/>
            <person name="Amses K."/>
            <person name="Simmons R."/>
            <person name="Seto K."/>
            <person name="Myers J."/>
            <person name="Bonds A."/>
            <person name="Quandt C.A."/>
            <person name="Barry K."/>
            <person name="Liu P."/>
            <person name="Grigoriev I."/>
            <person name="Longcore J.E."/>
            <person name="James T.Y."/>
        </authorList>
    </citation>
    <scope>NUCLEOTIDE SEQUENCE</scope>
    <source>
        <strain evidence="3">JEL0476</strain>
    </source>
</reference>
<dbReference type="InterPro" id="IPR018631">
    <property type="entry name" value="AAA-ATPase-like_dom"/>
</dbReference>
<feature type="non-terminal residue" evidence="3">
    <location>
        <position position="1"/>
    </location>
</feature>
<protein>
    <recommendedName>
        <fullName evidence="2">AAA-ATPase-like domain-containing protein</fullName>
    </recommendedName>
</protein>
<keyword evidence="4" id="KW-1185">Reference proteome</keyword>
<evidence type="ECO:0000313" key="3">
    <source>
        <dbReference type="EMBL" id="KAJ3203319.1"/>
    </source>
</evidence>
<organism evidence="3 4">
    <name type="scientific">Clydaea vesicula</name>
    <dbReference type="NCBI Taxonomy" id="447962"/>
    <lineage>
        <taxon>Eukaryota</taxon>
        <taxon>Fungi</taxon>
        <taxon>Fungi incertae sedis</taxon>
        <taxon>Chytridiomycota</taxon>
        <taxon>Chytridiomycota incertae sedis</taxon>
        <taxon>Chytridiomycetes</taxon>
        <taxon>Lobulomycetales</taxon>
        <taxon>Lobulomycetaceae</taxon>
        <taxon>Clydaea</taxon>
    </lineage>
</organism>
<feature type="domain" description="AAA-ATPase-like" evidence="2">
    <location>
        <begin position="40"/>
        <end position="82"/>
    </location>
</feature>
<dbReference type="EMBL" id="JADGJW010001446">
    <property type="protein sequence ID" value="KAJ3203319.1"/>
    <property type="molecule type" value="Genomic_DNA"/>
</dbReference>
<proteinExistence type="predicted"/>
<dbReference type="Pfam" id="PF09820">
    <property type="entry name" value="AAA-ATPase_like"/>
    <property type="match status" value="1"/>
</dbReference>
<feature type="transmembrane region" description="Helical" evidence="1">
    <location>
        <begin position="24"/>
        <end position="47"/>
    </location>
</feature>
<keyword evidence="1" id="KW-1133">Transmembrane helix</keyword>
<evidence type="ECO:0000313" key="4">
    <source>
        <dbReference type="Proteomes" id="UP001211065"/>
    </source>
</evidence>
<evidence type="ECO:0000259" key="2">
    <source>
        <dbReference type="Pfam" id="PF09820"/>
    </source>
</evidence>
<keyword evidence="1" id="KW-0472">Membrane</keyword>
<gene>
    <name evidence="3" type="ORF">HK099_001548</name>
</gene>
<sequence>IKQIELVDSFDSVLDKKMSRSSKLIFDLFISLSPDTALGFSSLSFLIKKLFKIYEQRVIVLVDEYDSPLSHAFQNRFYDKASSFF</sequence>
<keyword evidence="1" id="KW-0812">Transmembrane</keyword>
<feature type="non-terminal residue" evidence="3">
    <location>
        <position position="85"/>
    </location>
</feature>
<dbReference type="Proteomes" id="UP001211065">
    <property type="component" value="Unassembled WGS sequence"/>
</dbReference>
<dbReference type="AlphaFoldDB" id="A0AAD5TWP7"/>
<comment type="caution">
    <text evidence="3">The sequence shown here is derived from an EMBL/GenBank/DDBJ whole genome shotgun (WGS) entry which is preliminary data.</text>
</comment>
<evidence type="ECO:0000256" key="1">
    <source>
        <dbReference type="SAM" id="Phobius"/>
    </source>
</evidence>
<name>A0AAD5TWP7_9FUNG</name>